<name>A0A5C3FK80_PSEA2</name>
<gene>
    <name evidence="2" type="ORF">PSANT_02458</name>
</gene>
<reference evidence="2" key="1">
    <citation type="submission" date="2018-03" db="EMBL/GenBank/DDBJ databases">
        <authorList>
            <person name="Guldener U."/>
        </authorList>
    </citation>
    <scope>NUCLEOTIDE SEQUENCE [LARGE SCALE GENOMIC DNA]</scope>
    <source>
        <strain evidence="2">ATCC34888</strain>
    </source>
</reference>
<feature type="compositionally biased region" description="Low complexity" evidence="1">
    <location>
        <begin position="147"/>
        <end position="160"/>
    </location>
</feature>
<feature type="region of interest" description="Disordered" evidence="1">
    <location>
        <begin position="96"/>
        <end position="175"/>
    </location>
</feature>
<comment type="caution">
    <text evidence="2">The sequence shown here is derived from an EMBL/GenBank/DDBJ whole genome shotgun (WGS) entry which is preliminary data.</text>
</comment>
<dbReference type="AlphaFoldDB" id="A0A5C3FK80"/>
<dbReference type="Proteomes" id="UP000325008">
    <property type="component" value="Unassembled WGS sequence"/>
</dbReference>
<proteinExistence type="predicted"/>
<evidence type="ECO:0000313" key="2">
    <source>
        <dbReference type="EMBL" id="SPO44772.1"/>
    </source>
</evidence>
<organism evidence="2 3">
    <name type="scientific">Pseudozyma antarctica</name>
    <name type="common">Yeast</name>
    <name type="synonym">Candida antarctica</name>
    <dbReference type="NCBI Taxonomy" id="84753"/>
    <lineage>
        <taxon>Eukaryota</taxon>
        <taxon>Fungi</taxon>
        <taxon>Dikarya</taxon>
        <taxon>Basidiomycota</taxon>
        <taxon>Ustilaginomycotina</taxon>
        <taxon>Ustilaginomycetes</taxon>
        <taxon>Ustilaginales</taxon>
        <taxon>Ustilaginaceae</taxon>
        <taxon>Moesziomyces</taxon>
    </lineage>
</organism>
<dbReference type="EMBL" id="OOIQ01000004">
    <property type="protein sequence ID" value="SPO44772.1"/>
    <property type="molecule type" value="Genomic_DNA"/>
</dbReference>
<protein>
    <submittedName>
        <fullName evidence="2">Uncharacterized protein</fullName>
    </submittedName>
</protein>
<keyword evidence="3" id="KW-1185">Reference proteome</keyword>
<evidence type="ECO:0000256" key="1">
    <source>
        <dbReference type="SAM" id="MobiDB-lite"/>
    </source>
</evidence>
<feature type="compositionally biased region" description="Low complexity" evidence="1">
    <location>
        <begin position="103"/>
        <end position="114"/>
    </location>
</feature>
<feature type="compositionally biased region" description="Polar residues" evidence="1">
    <location>
        <begin position="115"/>
        <end position="131"/>
    </location>
</feature>
<sequence>MNQVPLELQERLLDSSAARRAVLDAAFGFPPLFSNEEASTFLAAWINQNASRLLQPDTTSFQPSTPTPSPKLEPLEFFTHDPPTLALPPVALQHSDLSRGPHAAAAAANEESAATTDTCTLDVDTSASSATHAARPPSKKKRRVGQSAAAGDASYAASPRTRTRTRYGDGREPIILRGPELSSNDFTCPSVLRSTIGTLKEPIPLNLVVKIRRNNGTHSRKTAFRKMIVDVGDGENMVLRVDKGTNLYGWYGEESELTDGTVVVLWNLETKKAAGSSQLVFFSASSVAKVVSATWMDVLEWHQAMQKRLPQAETKVFDDIPED</sequence>
<accession>A0A5C3FK80</accession>
<evidence type="ECO:0000313" key="3">
    <source>
        <dbReference type="Proteomes" id="UP000325008"/>
    </source>
</evidence>